<protein>
    <submittedName>
        <fullName evidence="2">Uncharacterized protein YpmB</fullName>
    </submittedName>
</protein>
<feature type="domain" description="Cell wall elongation regulator TseB-like" evidence="1">
    <location>
        <begin position="40"/>
        <end position="84"/>
    </location>
</feature>
<accession>A0ABS4HTF4</accession>
<dbReference type="InterPro" id="IPR046350">
    <property type="entry name" value="Cystatin_sf"/>
</dbReference>
<keyword evidence="3" id="KW-1185">Reference proteome</keyword>
<dbReference type="Gene3D" id="3.10.450.40">
    <property type="match status" value="2"/>
</dbReference>
<evidence type="ECO:0000313" key="3">
    <source>
        <dbReference type="Proteomes" id="UP001519344"/>
    </source>
</evidence>
<evidence type="ECO:0000313" key="2">
    <source>
        <dbReference type="EMBL" id="MBP1961918.1"/>
    </source>
</evidence>
<dbReference type="InterPro" id="IPR041401">
    <property type="entry name" value="TseB-like_dom"/>
</dbReference>
<dbReference type="Pfam" id="PF17881">
    <property type="entry name" value="TseB"/>
    <property type="match status" value="1"/>
</dbReference>
<dbReference type="EMBL" id="JAGGKV010000002">
    <property type="protein sequence ID" value="MBP1961918.1"/>
    <property type="molecule type" value="Genomic_DNA"/>
</dbReference>
<dbReference type="Proteomes" id="UP001519344">
    <property type="component" value="Unassembled WGS sequence"/>
</dbReference>
<gene>
    <name evidence="2" type="ORF">J2Z65_001116</name>
</gene>
<comment type="caution">
    <text evidence="2">The sequence shown here is derived from an EMBL/GenBank/DDBJ whole genome shotgun (WGS) entry which is preliminary data.</text>
</comment>
<organism evidence="2 3">
    <name type="scientific">Paenibacillus aceris</name>
    <dbReference type="NCBI Taxonomy" id="869555"/>
    <lineage>
        <taxon>Bacteria</taxon>
        <taxon>Bacillati</taxon>
        <taxon>Bacillota</taxon>
        <taxon>Bacilli</taxon>
        <taxon>Bacillales</taxon>
        <taxon>Paenibacillaceae</taxon>
        <taxon>Paenibacillus</taxon>
    </lineage>
</organism>
<reference evidence="2 3" key="1">
    <citation type="submission" date="2021-03" db="EMBL/GenBank/DDBJ databases">
        <title>Genomic Encyclopedia of Type Strains, Phase IV (KMG-IV): sequencing the most valuable type-strain genomes for metagenomic binning, comparative biology and taxonomic classification.</title>
        <authorList>
            <person name="Goeker M."/>
        </authorList>
    </citation>
    <scope>NUCLEOTIDE SEQUENCE [LARGE SCALE GENOMIC DNA]</scope>
    <source>
        <strain evidence="2 3">DSM 24950</strain>
    </source>
</reference>
<sequence>MSAKRTRIIVFGVFIILTLGVVLSRFYLNVQNAHWDSKRTAVEIAFEKSIMTKADNVDFFYGDEPFRIVYGEDKLGQGVIVWVSDKDVHTEMASEGFTQDQIRDAVMKKYPGVEIDRIMPGKLGQEYVWEVFYKKIDDSGTRHFYDYYKFKDGSYIDTYRLSLQ</sequence>
<dbReference type="RefSeq" id="WP_167053871.1">
    <property type="nucleotide sequence ID" value="NZ_JAAOZR010000006.1"/>
</dbReference>
<name>A0ABS4HTF4_9BACL</name>
<evidence type="ECO:0000259" key="1">
    <source>
        <dbReference type="Pfam" id="PF17881"/>
    </source>
</evidence>
<dbReference type="SUPFAM" id="SSF54403">
    <property type="entry name" value="Cystatin/monellin"/>
    <property type="match status" value="2"/>
</dbReference>
<proteinExistence type="predicted"/>